<dbReference type="PANTHER" id="PTHR34975">
    <property type="entry name" value="SPORE GERMINATION PROTEIN A2"/>
    <property type="match status" value="1"/>
</dbReference>
<feature type="transmembrane region" description="Helical" evidence="8">
    <location>
        <begin position="71"/>
        <end position="94"/>
    </location>
</feature>
<feature type="transmembrane region" description="Helical" evidence="8">
    <location>
        <begin position="218"/>
        <end position="243"/>
    </location>
</feature>
<feature type="transmembrane region" description="Helical" evidence="8">
    <location>
        <begin position="183"/>
        <end position="206"/>
    </location>
</feature>
<reference evidence="9 10" key="1">
    <citation type="submission" date="2023-07" db="EMBL/GenBank/DDBJ databases">
        <title>Genomic Encyclopedia of Type Strains, Phase IV (KMG-IV): sequencing the most valuable type-strain genomes for metagenomic binning, comparative biology and taxonomic classification.</title>
        <authorList>
            <person name="Goeker M."/>
        </authorList>
    </citation>
    <scope>NUCLEOTIDE SEQUENCE [LARGE SCALE GENOMIC DNA]</scope>
    <source>
        <strain evidence="9 10">DSM 17723</strain>
    </source>
</reference>
<dbReference type="Pfam" id="PF03845">
    <property type="entry name" value="Spore_permease"/>
    <property type="match status" value="1"/>
</dbReference>
<evidence type="ECO:0000256" key="3">
    <source>
        <dbReference type="ARBA" id="ARBA00022448"/>
    </source>
</evidence>
<feature type="transmembrane region" description="Helical" evidence="8">
    <location>
        <begin position="145"/>
        <end position="163"/>
    </location>
</feature>
<evidence type="ECO:0000313" key="10">
    <source>
        <dbReference type="Proteomes" id="UP001232245"/>
    </source>
</evidence>
<dbReference type="RefSeq" id="WP_174879616.1">
    <property type="nucleotide sequence ID" value="NZ_CADEPK010000033.1"/>
</dbReference>
<comment type="caution">
    <text evidence="9">The sequence shown here is derived from an EMBL/GenBank/DDBJ whole genome shotgun (WGS) entry which is preliminary data.</text>
</comment>
<comment type="subcellular location">
    <subcellularLocation>
        <location evidence="1">Membrane</location>
        <topology evidence="1">Multi-pass membrane protein</topology>
    </subcellularLocation>
</comment>
<gene>
    <name evidence="9" type="ORF">J2S02_002776</name>
</gene>
<evidence type="ECO:0000256" key="1">
    <source>
        <dbReference type="ARBA" id="ARBA00004141"/>
    </source>
</evidence>
<evidence type="ECO:0000256" key="4">
    <source>
        <dbReference type="ARBA" id="ARBA00022544"/>
    </source>
</evidence>
<feature type="transmembrane region" description="Helical" evidence="8">
    <location>
        <begin position="271"/>
        <end position="293"/>
    </location>
</feature>
<feature type="transmembrane region" description="Helical" evidence="8">
    <location>
        <begin position="12"/>
        <end position="32"/>
    </location>
</feature>
<sequence>MNENVEKISIWQLYILIIGFQVGSAVLVGIGNEAKGDAWIAVIIGTIIGVAIIWYYLFILKKLPGKNLFEIILFCFGKWIGKPLIFLYVIYFLYLSARVLRDFDELIVSSIFEFTPIEFISITMILTIVYILHQGVEVLGRTSEVFFPYVLTFIVFIGLFLLLSGEMDFHNLQPVLGDGFKPVMNAIFPGIITFPFGESIAFMCIFSKVITNEKVTSTSIIAVLTSGFLLTYSAIIQIATLGVNLKERTNFPLLNAAREISLLDFIERVDILIVFTIMFGVIVKVSIFFYCGLKGIEALTHKTHRSFTLPLGAIIAFLSIEIASSYREHIIEGLKFVPLYIHLPLQFGIPLFILPFLFWKAKKKQKKESNQ</sequence>
<keyword evidence="3" id="KW-0813">Transport</keyword>
<dbReference type="NCBIfam" id="TIGR00912">
    <property type="entry name" value="2A0309"/>
    <property type="match status" value="1"/>
</dbReference>
<feature type="transmembrane region" description="Helical" evidence="8">
    <location>
        <begin position="305"/>
        <end position="327"/>
    </location>
</feature>
<evidence type="ECO:0000256" key="6">
    <source>
        <dbReference type="ARBA" id="ARBA00022989"/>
    </source>
</evidence>
<evidence type="ECO:0000256" key="8">
    <source>
        <dbReference type="SAM" id="Phobius"/>
    </source>
</evidence>
<dbReference type="EMBL" id="JAUSTZ010000005">
    <property type="protein sequence ID" value="MDQ0226431.1"/>
    <property type="molecule type" value="Genomic_DNA"/>
</dbReference>
<evidence type="ECO:0000313" key="9">
    <source>
        <dbReference type="EMBL" id="MDQ0226431.1"/>
    </source>
</evidence>
<feature type="transmembrane region" description="Helical" evidence="8">
    <location>
        <begin position="114"/>
        <end position="133"/>
    </location>
</feature>
<evidence type="ECO:0000256" key="7">
    <source>
        <dbReference type="ARBA" id="ARBA00023136"/>
    </source>
</evidence>
<evidence type="ECO:0000256" key="5">
    <source>
        <dbReference type="ARBA" id="ARBA00022692"/>
    </source>
</evidence>
<feature type="transmembrane region" description="Helical" evidence="8">
    <location>
        <begin position="339"/>
        <end position="359"/>
    </location>
</feature>
<feature type="transmembrane region" description="Helical" evidence="8">
    <location>
        <begin position="38"/>
        <end position="59"/>
    </location>
</feature>
<dbReference type="InterPro" id="IPR004761">
    <property type="entry name" value="Spore_GerAB"/>
</dbReference>
<dbReference type="PANTHER" id="PTHR34975:SF2">
    <property type="entry name" value="SPORE GERMINATION PROTEIN A2"/>
    <property type="match status" value="1"/>
</dbReference>
<keyword evidence="4" id="KW-0309">Germination</keyword>
<organism evidence="9 10">
    <name type="scientific">Metabacillus niabensis</name>
    <dbReference type="NCBI Taxonomy" id="324854"/>
    <lineage>
        <taxon>Bacteria</taxon>
        <taxon>Bacillati</taxon>
        <taxon>Bacillota</taxon>
        <taxon>Bacilli</taxon>
        <taxon>Bacillales</taxon>
        <taxon>Bacillaceae</taxon>
        <taxon>Metabacillus</taxon>
    </lineage>
</organism>
<accession>A0ABT9Z3J9</accession>
<name>A0ABT9Z3J9_9BACI</name>
<keyword evidence="5 8" id="KW-0812">Transmembrane</keyword>
<comment type="similarity">
    <text evidence="2">Belongs to the amino acid-polyamine-organocation (APC) superfamily. Spore germination protein (SGP) (TC 2.A.3.9) family.</text>
</comment>
<dbReference type="Proteomes" id="UP001232245">
    <property type="component" value="Unassembled WGS sequence"/>
</dbReference>
<keyword evidence="7 8" id="KW-0472">Membrane</keyword>
<evidence type="ECO:0000256" key="2">
    <source>
        <dbReference type="ARBA" id="ARBA00007998"/>
    </source>
</evidence>
<keyword evidence="6 8" id="KW-1133">Transmembrane helix</keyword>
<keyword evidence="10" id="KW-1185">Reference proteome</keyword>
<protein>
    <submittedName>
        <fullName evidence="9">Spore germination protein KB</fullName>
    </submittedName>
</protein>
<proteinExistence type="inferred from homology"/>